<evidence type="ECO:0000313" key="1">
    <source>
        <dbReference type="EMBL" id="MFC6996773.1"/>
    </source>
</evidence>
<dbReference type="EMBL" id="JBHSYQ010000003">
    <property type="protein sequence ID" value="MFC6996773.1"/>
    <property type="molecule type" value="Genomic_DNA"/>
</dbReference>
<dbReference type="RefSeq" id="WP_066623771.1">
    <property type="nucleotide sequence ID" value="NZ_JBHSYQ010000003.1"/>
</dbReference>
<evidence type="ECO:0008006" key="3">
    <source>
        <dbReference type="Google" id="ProtNLM"/>
    </source>
</evidence>
<dbReference type="SUPFAM" id="SSF48452">
    <property type="entry name" value="TPR-like"/>
    <property type="match status" value="1"/>
</dbReference>
<proteinExistence type="predicted"/>
<name>A0ABW2DKG0_9BACT</name>
<dbReference type="Proteomes" id="UP001596405">
    <property type="component" value="Unassembled WGS sequence"/>
</dbReference>
<gene>
    <name evidence="1" type="ORF">ACFQHR_04015</name>
</gene>
<keyword evidence="2" id="KW-1185">Reference proteome</keyword>
<organism evidence="1 2">
    <name type="scientific">Rufibacter roseus</name>
    <dbReference type="NCBI Taxonomy" id="1567108"/>
    <lineage>
        <taxon>Bacteria</taxon>
        <taxon>Pseudomonadati</taxon>
        <taxon>Bacteroidota</taxon>
        <taxon>Cytophagia</taxon>
        <taxon>Cytophagales</taxon>
        <taxon>Hymenobacteraceae</taxon>
        <taxon>Rufibacter</taxon>
    </lineage>
</organism>
<reference evidence="2" key="1">
    <citation type="journal article" date="2019" name="Int. J. Syst. Evol. Microbiol.">
        <title>The Global Catalogue of Microorganisms (GCM) 10K type strain sequencing project: providing services to taxonomists for standard genome sequencing and annotation.</title>
        <authorList>
            <consortium name="The Broad Institute Genomics Platform"/>
            <consortium name="The Broad Institute Genome Sequencing Center for Infectious Disease"/>
            <person name="Wu L."/>
            <person name="Ma J."/>
        </authorList>
    </citation>
    <scope>NUCLEOTIDE SEQUENCE [LARGE SCALE GENOMIC DNA]</scope>
    <source>
        <strain evidence="2">CGMCC 4.7393</strain>
    </source>
</reference>
<accession>A0ABW2DKG0</accession>
<comment type="caution">
    <text evidence="1">The sequence shown here is derived from an EMBL/GenBank/DDBJ whole genome shotgun (WGS) entry which is preliminary data.</text>
</comment>
<dbReference type="InterPro" id="IPR011990">
    <property type="entry name" value="TPR-like_helical_dom_sf"/>
</dbReference>
<evidence type="ECO:0000313" key="2">
    <source>
        <dbReference type="Proteomes" id="UP001596405"/>
    </source>
</evidence>
<sequence length="101" mass="11853">MNRHDKQTLRNIQGKEFEKSKQSEKAALLYEENIKEEFDGTHPYERLAIIYKREGRLEDEIRVLESAVVIFTKIAKTGRTDGISKLQKFKTKLEKAREAKL</sequence>
<protein>
    <recommendedName>
        <fullName evidence="3">Tetratricopeptide repeat protein</fullName>
    </recommendedName>
</protein>